<evidence type="ECO:0000256" key="2">
    <source>
        <dbReference type="ARBA" id="ARBA00022679"/>
    </source>
</evidence>
<evidence type="ECO:0000313" key="6">
    <source>
        <dbReference type="Proteomes" id="UP000070299"/>
    </source>
</evidence>
<dbReference type="Proteomes" id="UP000070299">
    <property type="component" value="Unassembled WGS sequence"/>
</dbReference>
<comment type="caution">
    <text evidence="5">The sequence shown here is derived from an EMBL/GenBank/DDBJ whole genome shotgun (WGS) entry which is preliminary data.</text>
</comment>
<dbReference type="SUPFAM" id="SSF53613">
    <property type="entry name" value="Ribokinase-like"/>
    <property type="match status" value="1"/>
</dbReference>
<dbReference type="PANTHER" id="PTHR43085">
    <property type="entry name" value="HEXOKINASE FAMILY MEMBER"/>
    <property type="match status" value="1"/>
</dbReference>
<dbReference type="InterPro" id="IPR029056">
    <property type="entry name" value="Ribokinase-like"/>
</dbReference>
<dbReference type="Gene3D" id="3.40.1190.20">
    <property type="match status" value="1"/>
</dbReference>
<evidence type="ECO:0000256" key="3">
    <source>
        <dbReference type="ARBA" id="ARBA00022777"/>
    </source>
</evidence>
<dbReference type="GO" id="GO:0042840">
    <property type="term" value="P:D-glucuronate catabolic process"/>
    <property type="evidence" value="ECO:0007669"/>
    <property type="project" value="TreeGrafter"/>
</dbReference>
<accession>A0A136A6U2</accession>
<dbReference type="OrthoDB" id="9776822at2"/>
<dbReference type="RefSeq" id="WP_068370826.1">
    <property type="nucleotide sequence ID" value="NZ_LSNE01000001.1"/>
</dbReference>
<reference evidence="6" key="1">
    <citation type="submission" date="2016-02" db="EMBL/GenBank/DDBJ databases">
        <authorList>
            <person name="Schultz-Johansen M."/>
            <person name="Glaring M.A."/>
            <person name="Bech P.K."/>
            <person name="Stougaard P."/>
        </authorList>
    </citation>
    <scope>NUCLEOTIDE SEQUENCE [LARGE SCALE GENOMIC DNA]</scope>
    <source>
        <strain evidence="6">S66</strain>
    </source>
</reference>
<dbReference type="GO" id="GO:0006974">
    <property type="term" value="P:DNA damage response"/>
    <property type="evidence" value="ECO:0007669"/>
    <property type="project" value="TreeGrafter"/>
</dbReference>
<dbReference type="GO" id="GO:0008673">
    <property type="term" value="F:2-dehydro-3-deoxygluconokinase activity"/>
    <property type="evidence" value="ECO:0007669"/>
    <property type="project" value="TreeGrafter"/>
</dbReference>
<evidence type="ECO:0000313" key="5">
    <source>
        <dbReference type="EMBL" id="KXI30953.1"/>
    </source>
</evidence>
<evidence type="ECO:0000256" key="1">
    <source>
        <dbReference type="ARBA" id="ARBA00010688"/>
    </source>
</evidence>
<comment type="similarity">
    <text evidence="1">Belongs to the carbohydrate kinase PfkB family.</text>
</comment>
<feature type="domain" description="Carbohydrate kinase PfkB" evidence="4">
    <location>
        <begin position="1"/>
        <end position="299"/>
    </location>
</feature>
<dbReference type="PANTHER" id="PTHR43085:SF15">
    <property type="entry name" value="2-DEHYDRO-3-DEOXYGLUCONOKINASE"/>
    <property type="match status" value="1"/>
</dbReference>
<dbReference type="STRING" id="1799789.AX660_00355"/>
<dbReference type="AlphaFoldDB" id="A0A136A6U2"/>
<sequence length="317" mass="35132">MQKVVLFGECMLELRQSEANTMHRSFAGDVFNTAVYQKRAFAQQQVSFMTALGQDVLSQQLVDNCKAEGLNCDLVRYSTSHNPGIYLVQTDAQGERSFLYWRENSAARQAMKLLDEEVRNQVCKADVFFFSGISLAILAREDRALFWQFLNEVQKAGVTIAFDPNYRARLWESAEDARQQFALAFTASSMVLPGIEDFSVLYGLNELKDIVAFCEPFNIKELVIKNGGNSVFCRAGDFELTQAVKPVAKVVDTTSAGDSFNGVYLGARLAGYDIGQAIELAASAAGLVIQFPGAIIPNENFKALIDQQILAFEHLAK</sequence>
<protein>
    <submittedName>
        <fullName evidence="5">Ketodeoxygluconokinase</fullName>
    </submittedName>
</protein>
<dbReference type="CDD" id="cd01166">
    <property type="entry name" value="KdgK"/>
    <property type="match status" value="1"/>
</dbReference>
<dbReference type="Pfam" id="PF00294">
    <property type="entry name" value="PfkB"/>
    <property type="match status" value="1"/>
</dbReference>
<organism evidence="5 6">
    <name type="scientific">Paraglaciecola hydrolytica</name>
    <dbReference type="NCBI Taxonomy" id="1799789"/>
    <lineage>
        <taxon>Bacteria</taxon>
        <taxon>Pseudomonadati</taxon>
        <taxon>Pseudomonadota</taxon>
        <taxon>Gammaproteobacteria</taxon>
        <taxon>Alteromonadales</taxon>
        <taxon>Alteromonadaceae</taxon>
        <taxon>Paraglaciecola</taxon>
    </lineage>
</organism>
<dbReference type="GO" id="GO:0005829">
    <property type="term" value="C:cytosol"/>
    <property type="evidence" value="ECO:0007669"/>
    <property type="project" value="TreeGrafter"/>
</dbReference>
<dbReference type="InterPro" id="IPR011611">
    <property type="entry name" value="PfkB_dom"/>
</dbReference>
<dbReference type="InterPro" id="IPR050306">
    <property type="entry name" value="PfkB_Carbo_kinase"/>
</dbReference>
<proteinExistence type="inferred from homology"/>
<evidence type="ECO:0000259" key="4">
    <source>
        <dbReference type="Pfam" id="PF00294"/>
    </source>
</evidence>
<keyword evidence="6" id="KW-1185">Reference proteome</keyword>
<dbReference type="GO" id="GO:0019698">
    <property type="term" value="P:D-galacturonate catabolic process"/>
    <property type="evidence" value="ECO:0007669"/>
    <property type="project" value="TreeGrafter"/>
</dbReference>
<dbReference type="EMBL" id="LSNE01000001">
    <property type="protein sequence ID" value="KXI30953.1"/>
    <property type="molecule type" value="Genomic_DNA"/>
</dbReference>
<keyword evidence="2" id="KW-0808">Transferase</keyword>
<keyword evidence="3 5" id="KW-0418">Kinase</keyword>
<name>A0A136A6U2_9ALTE</name>
<gene>
    <name evidence="5" type="ORF">AX660_00355</name>
</gene>